<dbReference type="EMBL" id="CP001291">
    <property type="protein sequence ID" value="ACK70423.1"/>
    <property type="molecule type" value="Genomic_DNA"/>
</dbReference>
<sequence>MSNLSAHSLPMSRRKPSSRNASSQNQPSPSPLKDSPRRHDVDFEILQELERLQEIIMTESSQIPLTRWRLINEDKLLDQIEIICDSLPESIKKAQALIEQEEEIIYEAQEYAKQILQSAQQRAAQILDETGIIQQAERQASQIRQQVQQECEAVQEKTITEIEQMRRTAEQELQQIRQQALAECQDIEDGAFDYADNIFSNLEQQLAEMLTIVRKGRQQMNHKATGAAVPPGVAPPKKVPNNSVKRP</sequence>
<feature type="region of interest" description="Disordered" evidence="2">
    <location>
        <begin position="222"/>
        <end position="247"/>
    </location>
</feature>
<dbReference type="HOGENOM" id="CLU_078484_0_1_3"/>
<dbReference type="KEGG" id="cyc:PCC7424_1993"/>
<evidence type="ECO:0000256" key="2">
    <source>
        <dbReference type="SAM" id="MobiDB-lite"/>
    </source>
</evidence>
<dbReference type="STRING" id="65393.PCC7424_1993"/>
<evidence type="ECO:0000313" key="4">
    <source>
        <dbReference type="Proteomes" id="UP000002384"/>
    </source>
</evidence>
<protein>
    <recommendedName>
        <fullName evidence="5">Cell division initiation protein</fullName>
    </recommendedName>
</protein>
<keyword evidence="4" id="KW-1185">Reference proteome</keyword>
<evidence type="ECO:0000313" key="3">
    <source>
        <dbReference type="EMBL" id="ACK70423.1"/>
    </source>
</evidence>
<evidence type="ECO:0008006" key="5">
    <source>
        <dbReference type="Google" id="ProtNLM"/>
    </source>
</evidence>
<organism evidence="3 4">
    <name type="scientific">Gloeothece citriformis (strain PCC 7424)</name>
    <name type="common">Cyanothece sp. (strain PCC 7424)</name>
    <dbReference type="NCBI Taxonomy" id="65393"/>
    <lineage>
        <taxon>Bacteria</taxon>
        <taxon>Bacillati</taxon>
        <taxon>Cyanobacteriota</taxon>
        <taxon>Cyanophyceae</taxon>
        <taxon>Oscillatoriophycideae</taxon>
        <taxon>Chroococcales</taxon>
        <taxon>Aphanothecaceae</taxon>
        <taxon>Gloeothece</taxon>
        <taxon>Gloeothece citriformis</taxon>
    </lineage>
</organism>
<dbReference type="AlphaFoldDB" id="B7KEW7"/>
<dbReference type="eggNOG" id="COG1193">
    <property type="taxonomic scope" value="Bacteria"/>
</dbReference>
<feature type="coiled-coil region" evidence="1">
    <location>
        <begin position="133"/>
        <end position="179"/>
    </location>
</feature>
<feature type="region of interest" description="Disordered" evidence="2">
    <location>
        <begin position="1"/>
        <end position="38"/>
    </location>
</feature>
<name>B7KEW7_GLOC7</name>
<gene>
    <name evidence="3" type="ordered locus">PCC7424_1993</name>
</gene>
<reference evidence="4" key="1">
    <citation type="journal article" date="2011" name="MBio">
        <title>Novel metabolic attributes of the genus Cyanothece, comprising a group of unicellular nitrogen-fixing Cyanobacteria.</title>
        <authorList>
            <person name="Bandyopadhyay A."/>
            <person name="Elvitigala T."/>
            <person name="Welsh E."/>
            <person name="Stockel J."/>
            <person name="Liberton M."/>
            <person name="Min H."/>
            <person name="Sherman L.A."/>
            <person name="Pakrasi H.B."/>
        </authorList>
    </citation>
    <scope>NUCLEOTIDE SEQUENCE [LARGE SCALE GENOMIC DNA]</scope>
    <source>
        <strain evidence="4">PCC 7424</strain>
    </source>
</reference>
<evidence type="ECO:0000256" key="1">
    <source>
        <dbReference type="SAM" id="Coils"/>
    </source>
</evidence>
<keyword evidence="1" id="KW-0175">Coiled coil</keyword>
<dbReference type="SUPFAM" id="SSF58113">
    <property type="entry name" value="Apolipoprotein A-I"/>
    <property type="match status" value="1"/>
</dbReference>
<feature type="compositionally biased region" description="Low complexity" evidence="2">
    <location>
        <begin position="18"/>
        <end position="27"/>
    </location>
</feature>
<accession>B7KEW7</accession>
<dbReference type="Proteomes" id="UP000002384">
    <property type="component" value="Chromosome"/>
</dbReference>
<dbReference type="Gene3D" id="1.20.120.20">
    <property type="entry name" value="Apolipoprotein"/>
    <property type="match status" value="1"/>
</dbReference>
<proteinExistence type="predicted"/>